<dbReference type="GO" id="GO:0015098">
    <property type="term" value="F:molybdate ion transmembrane transporter activity"/>
    <property type="evidence" value="ECO:0007669"/>
    <property type="project" value="InterPro"/>
</dbReference>
<keyword evidence="3 9" id="KW-0500">Molybdenum</keyword>
<dbReference type="InterPro" id="IPR011868">
    <property type="entry name" value="ModC_ABC_ATP-bd"/>
</dbReference>
<dbReference type="InterPro" id="IPR004606">
    <property type="entry name" value="Mop_domain"/>
</dbReference>
<evidence type="ECO:0000256" key="3">
    <source>
        <dbReference type="ARBA" id="ARBA00022505"/>
    </source>
</evidence>
<keyword evidence="6 12" id="KW-0067">ATP-binding</keyword>
<dbReference type="GO" id="GO:0016887">
    <property type="term" value="F:ATP hydrolysis activity"/>
    <property type="evidence" value="ECO:0007669"/>
    <property type="project" value="InterPro"/>
</dbReference>
<evidence type="ECO:0000256" key="9">
    <source>
        <dbReference type="PROSITE-ProRule" id="PRU01213"/>
    </source>
</evidence>
<dbReference type="NCBIfam" id="TIGR02142">
    <property type="entry name" value="modC_ABC"/>
    <property type="match status" value="1"/>
</dbReference>
<dbReference type="InterPro" id="IPR017871">
    <property type="entry name" value="ABC_transporter-like_CS"/>
</dbReference>
<dbReference type="EMBL" id="CP042906">
    <property type="protein sequence ID" value="QEX16901.1"/>
    <property type="molecule type" value="Genomic_DNA"/>
</dbReference>
<dbReference type="Gene3D" id="3.40.50.300">
    <property type="entry name" value="P-loop containing nucleotide triphosphate hydrolases"/>
    <property type="match status" value="1"/>
</dbReference>
<dbReference type="Pfam" id="PF00005">
    <property type="entry name" value="ABC_tran"/>
    <property type="match status" value="1"/>
</dbReference>
<keyword evidence="5" id="KW-0547">Nucleotide-binding</keyword>
<dbReference type="PROSITE" id="PS51866">
    <property type="entry name" value="MOP"/>
    <property type="match status" value="1"/>
</dbReference>
<dbReference type="Pfam" id="PF03459">
    <property type="entry name" value="TOBE"/>
    <property type="match status" value="1"/>
</dbReference>
<keyword evidence="8" id="KW-0472">Membrane</keyword>
<evidence type="ECO:0000313" key="12">
    <source>
        <dbReference type="EMBL" id="QEX16901.1"/>
    </source>
</evidence>
<evidence type="ECO:0000313" key="13">
    <source>
        <dbReference type="Proteomes" id="UP000326202"/>
    </source>
</evidence>
<keyword evidence="7" id="KW-1278">Translocase</keyword>
<dbReference type="Gene3D" id="2.40.50.100">
    <property type="match status" value="1"/>
</dbReference>
<dbReference type="InterPro" id="IPR005116">
    <property type="entry name" value="Transp-assoc_OB_typ1"/>
</dbReference>
<protein>
    <submittedName>
        <fullName evidence="12">Molybdenum import ATP-binding protein ModC</fullName>
    </submittedName>
</protein>
<sequence length="374" mass="40570">MTLEVDVALSRPAFALAASFRTGPGVTALFGQSGSGKTTLVNMVAGLVKPDRGRILVDGRALYDSDARIDLPSHRRRVGYVFQESRLFPHLTVRQNLLYGSWFRGRRFRLGSVDQIVELLGIGDLMSRRPSSLSGGEKQRVAIGRAILSDPAILLMDEPLASLDDARKGEILPYLERLRDGLDLPILYVSHALPEVVRLATTMILLSAGKVVASGPVEEVMGRSDLFTAAGRYEAGSVLDAQVAAHDQEFGLTELATAGGPLRVPRLDNPVGSRLRVLIRARDVMIATERPGHISALNILAGRIVALQDDGRPIGEVTIAVGEGRIQARITRRSMSQLGLATGREVFAVVKTVSIDHKSFGQYPERSGPERQEI</sequence>
<dbReference type="InterPro" id="IPR003593">
    <property type="entry name" value="AAA+_ATPase"/>
</dbReference>
<dbReference type="AlphaFoldDB" id="A0A5J6MIC1"/>
<dbReference type="GO" id="GO:0016020">
    <property type="term" value="C:membrane"/>
    <property type="evidence" value="ECO:0007669"/>
    <property type="project" value="InterPro"/>
</dbReference>
<dbReference type="GO" id="GO:0140359">
    <property type="term" value="F:ABC-type transporter activity"/>
    <property type="evidence" value="ECO:0007669"/>
    <property type="project" value="InterPro"/>
</dbReference>
<dbReference type="RefSeq" id="WP_151177200.1">
    <property type="nucleotide sequence ID" value="NZ_CP042906.1"/>
</dbReference>
<keyword evidence="13" id="KW-1185">Reference proteome</keyword>
<dbReference type="SUPFAM" id="SSF52540">
    <property type="entry name" value="P-loop containing nucleoside triphosphate hydrolases"/>
    <property type="match status" value="1"/>
</dbReference>
<keyword evidence="2" id="KW-1003">Cell membrane</keyword>
<reference evidence="12 13" key="1">
    <citation type="submission" date="2019-08" db="EMBL/GenBank/DDBJ databases">
        <title>Hyperibacter terrae gen. nov., sp. nov. and Hyperibacter viscosus sp. nov., two new members in the family Rhodospirillaceae isolated from the rhizosphere of Hypericum perforatum.</title>
        <authorList>
            <person name="Noviana Z."/>
        </authorList>
    </citation>
    <scope>NUCLEOTIDE SEQUENCE [LARGE SCALE GENOMIC DNA]</scope>
    <source>
        <strain evidence="12 13">R5913</strain>
    </source>
</reference>
<feature type="domain" description="ABC transporter" evidence="10">
    <location>
        <begin position="2"/>
        <end position="233"/>
    </location>
</feature>
<evidence type="ECO:0000256" key="1">
    <source>
        <dbReference type="ARBA" id="ARBA00022448"/>
    </source>
</evidence>
<evidence type="ECO:0000256" key="4">
    <source>
        <dbReference type="ARBA" id="ARBA00022519"/>
    </source>
</evidence>
<dbReference type="PROSITE" id="PS50893">
    <property type="entry name" value="ABC_TRANSPORTER_2"/>
    <property type="match status" value="1"/>
</dbReference>
<gene>
    <name evidence="12" type="primary">modC</name>
    <name evidence="12" type="ORF">FRZ44_21960</name>
</gene>
<dbReference type="InterPro" id="IPR003439">
    <property type="entry name" value="ABC_transporter-like_ATP-bd"/>
</dbReference>
<evidence type="ECO:0000256" key="6">
    <source>
        <dbReference type="ARBA" id="ARBA00022840"/>
    </source>
</evidence>
<feature type="domain" description="Mop" evidence="11">
    <location>
        <begin position="293"/>
        <end position="359"/>
    </location>
</feature>
<dbReference type="KEGG" id="htq:FRZ44_21960"/>
<keyword evidence="4" id="KW-0997">Cell inner membrane</keyword>
<dbReference type="PANTHER" id="PTHR43514:SF4">
    <property type="entry name" value="ABC TRANSPORTER I FAMILY MEMBER 10"/>
    <property type="match status" value="1"/>
</dbReference>
<evidence type="ECO:0000256" key="7">
    <source>
        <dbReference type="ARBA" id="ARBA00022967"/>
    </source>
</evidence>
<dbReference type="InterPro" id="IPR027417">
    <property type="entry name" value="P-loop_NTPase"/>
</dbReference>
<dbReference type="GO" id="GO:0005524">
    <property type="term" value="F:ATP binding"/>
    <property type="evidence" value="ECO:0007669"/>
    <property type="project" value="UniProtKB-KW"/>
</dbReference>
<dbReference type="Proteomes" id="UP000326202">
    <property type="component" value="Chromosome"/>
</dbReference>
<evidence type="ECO:0000256" key="8">
    <source>
        <dbReference type="ARBA" id="ARBA00023136"/>
    </source>
</evidence>
<evidence type="ECO:0000256" key="2">
    <source>
        <dbReference type="ARBA" id="ARBA00022475"/>
    </source>
</evidence>
<dbReference type="SUPFAM" id="SSF50331">
    <property type="entry name" value="MOP-like"/>
    <property type="match status" value="1"/>
</dbReference>
<proteinExistence type="predicted"/>
<dbReference type="PANTHER" id="PTHR43514">
    <property type="entry name" value="ABC TRANSPORTER I FAMILY MEMBER 10"/>
    <property type="match status" value="1"/>
</dbReference>
<evidence type="ECO:0000256" key="5">
    <source>
        <dbReference type="ARBA" id="ARBA00022741"/>
    </source>
</evidence>
<dbReference type="OrthoDB" id="9802264at2"/>
<evidence type="ECO:0000259" key="11">
    <source>
        <dbReference type="PROSITE" id="PS51866"/>
    </source>
</evidence>
<keyword evidence="1" id="KW-0813">Transport</keyword>
<dbReference type="InterPro" id="IPR050334">
    <property type="entry name" value="Molybdenum_import_ModC"/>
</dbReference>
<dbReference type="SMART" id="SM00382">
    <property type="entry name" value="AAA"/>
    <property type="match status" value="1"/>
</dbReference>
<accession>A0A5J6MIC1</accession>
<dbReference type="InterPro" id="IPR008995">
    <property type="entry name" value="Mo/tungstate-bd_C_term_dom"/>
</dbReference>
<name>A0A5J6MIC1_9PROT</name>
<evidence type="ECO:0000259" key="10">
    <source>
        <dbReference type="PROSITE" id="PS50893"/>
    </source>
</evidence>
<organism evidence="12 13">
    <name type="scientific">Hypericibacter terrae</name>
    <dbReference type="NCBI Taxonomy" id="2602015"/>
    <lineage>
        <taxon>Bacteria</taxon>
        <taxon>Pseudomonadati</taxon>
        <taxon>Pseudomonadota</taxon>
        <taxon>Alphaproteobacteria</taxon>
        <taxon>Rhodospirillales</taxon>
        <taxon>Dongiaceae</taxon>
        <taxon>Hypericibacter</taxon>
    </lineage>
</organism>
<dbReference type="PROSITE" id="PS00211">
    <property type="entry name" value="ABC_TRANSPORTER_1"/>
    <property type="match status" value="1"/>
</dbReference>